<comment type="subcellular location">
    <subcellularLocation>
        <location evidence="9">Cell outer membrane</location>
        <topology evidence="9">Lipid-anchor</topology>
    </subcellularLocation>
    <subcellularLocation>
        <location evidence="9">Bacterial flagellum basal body</location>
    </subcellularLocation>
    <subcellularLocation>
        <location evidence="2">Membrane</location>
    </subcellularLocation>
</comment>
<evidence type="ECO:0000313" key="11">
    <source>
        <dbReference type="EMBL" id="SMC16825.1"/>
    </source>
</evidence>
<dbReference type="GO" id="GO:0071973">
    <property type="term" value="P:bacterial-type flagellum-dependent cell motility"/>
    <property type="evidence" value="ECO:0007669"/>
    <property type="project" value="InterPro"/>
</dbReference>
<sequence>MNRLRLGLVAALAVLLTACANPPSVVTGPVTAKPQPQLAGNDNPGAIYQPTSARMLFEERTAKYAGDILTITIEETLSASNKSDNAANRTSSLSYKTTGDLPFVPKQIEKFLTTNDASVGVTGANDMKGTGATNNSNTFKGSITVTVIEQLANGNVIVGGEKQIAINNQINTLRFTGVINPRDIQSGNVISSTKVADARIEQVGVGAMADATTMGWLQRFFLNVLPF</sequence>
<keyword evidence="9" id="KW-0449">Lipoprotein</keyword>
<evidence type="ECO:0000256" key="10">
    <source>
        <dbReference type="SAM" id="SignalP"/>
    </source>
</evidence>
<evidence type="ECO:0000256" key="7">
    <source>
        <dbReference type="ARBA" id="ARBA00023143"/>
    </source>
</evidence>
<keyword evidence="11" id="KW-0969">Cilium</keyword>
<dbReference type="AlphaFoldDB" id="A0A1W1WYT6"/>
<name>A0A1W1WYT6_9NEIS</name>
<evidence type="ECO:0000256" key="9">
    <source>
        <dbReference type="HAMAP-Rule" id="MF_00415"/>
    </source>
</evidence>
<evidence type="ECO:0000256" key="5">
    <source>
        <dbReference type="ARBA" id="ARBA00022729"/>
    </source>
</evidence>
<evidence type="ECO:0000256" key="8">
    <source>
        <dbReference type="ARBA" id="ARBA00023237"/>
    </source>
</evidence>
<dbReference type="Proteomes" id="UP000192761">
    <property type="component" value="Unassembled WGS sequence"/>
</dbReference>
<dbReference type="OrthoDB" id="9789463at2"/>
<dbReference type="PROSITE" id="PS51257">
    <property type="entry name" value="PROKAR_LIPOPROTEIN"/>
    <property type="match status" value="1"/>
</dbReference>
<dbReference type="RefSeq" id="WP_084088719.1">
    <property type="nucleotide sequence ID" value="NZ_FWXD01000001.1"/>
</dbReference>
<evidence type="ECO:0000256" key="6">
    <source>
        <dbReference type="ARBA" id="ARBA00023136"/>
    </source>
</evidence>
<keyword evidence="12" id="KW-1185">Reference proteome</keyword>
<keyword evidence="5 9" id="KW-0732">Signal</keyword>
<feature type="chain" id="PRO_5013388936" description="Flagellar L-ring protein" evidence="10">
    <location>
        <begin position="21"/>
        <end position="227"/>
    </location>
</feature>
<comment type="subunit">
    <text evidence="4 9">The basal body constitutes a major portion of the flagellar organelle and consists of four rings (L,P,S, and M) mounted on a central rod.</text>
</comment>
<keyword evidence="7 9" id="KW-0975">Bacterial flagellum</keyword>
<dbReference type="PANTHER" id="PTHR34933">
    <property type="entry name" value="FLAGELLAR L-RING PROTEIN"/>
    <property type="match status" value="1"/>
</dbReference>
<feature type="signal peptide" evidence="10">
    <location>
        <begin position="1"/>
        <end position="20"/>
    </location>
</feature>
<evidence type="ECO:0000256" key="1">
    <source>
        <dbReference type="ARBA" id="ARBA00002591"/>
    </source>
</evidence>
<comment type="function">
    <text evidence="1 9">Assembles around the rod to form the L-ring and probably protects the motor/basal body from shearing forces during rotation.</text>
</comment>
<dbReference type="STRING" id="1121001.SAMN02745857_00259"/>
<protein>
    <recommendedName>
        <fullName evidence="9">Flagellar L-ring protein</fullName>
    </recommendedName>
    <alternativeName>
        <fullName evidence="9">Basal body L-ring protein</fullName>
    </alternativeName>
</protein>
<dbReference type="EMBL" id="FWXD01000001">
    <property type="protein sequence ID" value="SMC16825.1"/>
    <property type="molecule type" value="Genomic_DNA"/>
</dbReference>
<dbReference type="GO" id="GO:0009279">
    <property type="term" value="C:cell outer membrane"/>
    <property type="evidence" value="ECO:0007669"/>
    <property type="project" value="UniProtKB-SubCell"/>
</dbReference>
<keyword evidence="6 9" id="KW-0472">Membrane</keyword>
<dbReference type="HAMAP" id="MF_00415">
    <property type="entry name" value="FlgH"/>
    <property type="match status" value="1"/>
</dbReference>
<evidence type="ECO:0000256" key="2">
    <source>
        <dbReference type="ARBA" id="ARBA00004370"/>
    </source>
</evidence>
<evidence type="ECO:0000313" key="12">
    <source>
        <dbReference type="Proteomes" id="UP000192761"/>
    </source>
</evidence>
<evidence type="ECO:0000256" key="3">
    <source>
        <dbReference type="ARBA" id="ARBA00006929"/>
    </source>
</evidence>
<evidence type="ECO:0000256" key="4">
    <source>
        <dbReference type="ARBA" id="ARBA00011439"/>
    </source>
</evidence>
<accession>A0A1W1WYT6</accession>
<dbReference type="Pfam" id="PF02107">
    <property type="entry name" value="FlgH"/>
    <property type="match status" value="1"/>
</dbReference>
<dbReference type="GO" id="GO:0009427">
    <property type="term" value="C:bacterial-type flagellum basal body, distal rod, L ring"/>
    <property type="evidence" value="ECO:0007669"/>
    <property type="project" value="InterPro"/>
</dbReference>
<dbReference type="InterPro" id="IPR000527">
    <property type="entry name" value="Flag_Lring"/>
</dbReference>
<dbReference type="PRINTS" id="PR01008">
    <property type="entry name" value="FLGLRINGFLGH"/>
</dbReference>
<organism evidence="11 12">
    <name type="scientific">Andreprevotia lacus DSM 23236</name>
    <dbReference type="NCBI Taxonomy" id="1121001"/>
    <lineage>
        <taxon>Bacteria</taxon>
        <taxon>Pseudomonadati</taxon>
        <taxon>Pseudomonadota</taxon>
        <taxon>Betaproteobacteria</taxon>
        <taxon>Neisseriales</taxon>
        <taxon>Chitinibacteraceae</taxon>
        <taxon>Andreprevotia</taxon>
    </lineage>
</organism>
<comment type="similarity">
    <text evidence="3 9">Belongs to the FlgH family.</text>
</comment>
<dbReference type="PANTHER" id="PTHR34933:SF3">
    <property type="entry name" value="FLAGELLAR L-RING PROTEIN"/>
    <property type="match status" value="1"/>
</dbReference>
<keyword evidence="11" id="KW-0282">Flagellum</keyword>
<dbReference type="GO" id="GO:0003774">
    <property type="term" value="F:cytoskeletal motor activity"/>
    <property type="evidence" value="ECO:0007669"/>
    <property type="project" value="InterPro"/>
</dbReference>
<proteinExistence type="inferred from homology"/>
<keyword evidence="8 9" id="KW-0998">Cell outer membrane</keyword>
<reference evidence="11 12" key="1">
    <citation type="submission" date="2017-04" db="EMBL/GenBank/DDBJ databases">
        <authorList>
            <person name="Afonso C.L."/>
            <person name="Miller P.J."/>
            <person name="Scott M.A."/>
            <person name="Spackman E."/>
            <person name="Goraichik I."/>
            <person name="Dimitrov K.M."/>
            <person name="Suarez D.L."/>
            <person name="Swayne D.E."/>
        </authorList>
    </citation>
    <scope>NUCLEOTIDE SEQUENCE [LARGE SCALE GENOMIC DNA]</scope>
    <source>
        <strain evidence="11 12">DSM 23236</strain>
    </source>
</reference>
<keyword evidence="11" id="KW-0966">Cell projection</keyword>
<gene>
    <name evidence="9" type="primary">flgH</name>
    <name evidence="11" type="ORF">SAMN02745857_00259</name>
</gene>